<gene>
    <name evidence="6" type="ORF">Y5S_01187</name>
</gene>
<feature type="domain" description="Translocation and assembly module TamB C-terminal" evidence="5">
    <location>
        <begin position="821"/>
        <end position="1154"/>
    </location>
</feature>
<accession>A0A095SLR5</accession>
<dbReference type="GO" id="GO:0005886">
    <property type="term" value="C:plasma membrane"/>
    <property type="evidence" value="ECO:0007669"/>
    <property type="project" value="InterPro"/>
</dbReference>
<feature type="domain" description="Translocation and assembly module TamB C-terminal" evidence="5">
    <location>
        <begin position="628"/>
        <end position="793"/>
    </location>
</feature>
<dbReference type="eggNOG" id="COG2911">
    <property type="taxonomic scope" value="Bacteria"/>
</dbReference>
<evidence type="ECO:0000256" key="1">
    <source>
        <dbReference type="ARBA" id="ARBA00004167"/>
    </source>
</evidence>
<name>A0A095SLR5_9GAMM</name>
<dbReference type="PANTHER" id="PTHR36985">
    <property type="entry name" value="TRANSLOCATION AND ASSEMBLY MODULE SUBUNIT TAMB"/>
    <property type="match status" value="1"/>
</dbReference>
<dbReference type="GO" id="GO:0009306">
    <property type="term" value="P:protein secretion"/>
    <property type="evidence" value="ECO:0007669"/>
    <property type="project" value="InterPro"/>
</dbReference>
<keyword evidence="3" id="KW-1133">Transmembrane helix</keyword>
<dbReference type="Pfam" id="PF04357">
    <property type="entry name" value="TamB"/>
    <property type="match status" value="2"/>
</dbReference>
<reference evidence="6 7" key="1">
    <citation type="submission" date="2012-09" db="EMBL/GenBank/DDBJ databases">
        <title>Genome Sequence of alkane-degrading Bacterium Alcanivorax sp. 19-m-6.</title>
        <authorList>
            <person name="Lai Q."/>
            <person name="Shao Z."/>
        </authorList>
    </citation>
    <scope>NUCLEOTIDE SEQUENCE [LARGE SCALE GENOMIC DNA]</scope>
    <source>
        <strain evidence="6 7">19-m-6</strain>
    </source>
</reference>
<keyword evidence="7" id="KW-1185">Reference proteome</keyword>
<keyword evidence="4" id="KW-0472">Membrane</keyword>
<evidence type="ECO:0000256" key="4">
    <source>
        <dbReference type="ARBA" id="ARBA00023136"/>
    </source>
</evidence>
<dbReference type="OrthoDB" id="5555605at2"/>
<dbReference type="InterPro" id="IPR007452">
    <property type="entry name" value="TamB_C"/>
</dbReference>
<dbReference type="GO" id="GO:0097347">
    <property type="term" value="C:TAM protein secretion complex"/>
    <property type="evidence" value="ECO:0007669"/>
    <property type="project" value="TreeGrafter"/>
</dbReference>
<dbReference type="RefSeq" id="WP_035231308.1">
    <property type="nucleotide sequence ID" value="NZ_ARXV01000004.1"/>
</dbReference>
<evidence type="ECO:0000313" key="6">
    <source>
        <dbReference type="EMBL" id="KGD65294.1"/>
    </source>
</evidence>
<evidence type="ECO:0000313" key="7">
    <source>
        <dbReference type="Proteomes" id="UP000029444"/>
    </source>
</evidence>
<dbReference type="STRING" id="1177154.Y5S_01187"/>
<evidence type="ECO:0000256" key="2">
    <source>
        <dbReference type="ARBA" id="ARBA00022692"/>
    </source>
</evidence>
<dbReference type="EMBL" id="ARXV01000004">
    <property type="protein sequence ID" value="KGD65294.1"/>
    <property type="molecule type" value="Genomic_DNA"/>
</dbReference>
<protein>
    <recommendedName>
        <fullName evidence="5">Translocation and assembly module TamB C-terminal domain-containing protein</fullName>
    </recommendedName>
</protein>
<evidence type="ECO:0000259" key="5">
    <source>
        <dbReference type="Pfam" id="PF04357"/>
    </source>
</evidence>
<evidence type="ECO:0000256" key="3">
    <source>
        <dbReference type="ARBA" id="ARBA00022989"/>
    </source>
</evidence>
<dbReference type="AlphaFoldDB" id="A0A095SLR5"/>
<sequence length="1156" mass="125287">MIRRAVIGLLALVLLLLVLTTLLLYGLVGTAPGNRWLLTRTSDLIPGDLQVEQWQGNLLSTVDVTGLRYESPSLTLEIDQLKANLTPLALVRGWLTFEFLTLGKVNIQTAPTTDPEATPSPLPESLALPLGIRIEQLAVDSIQLNQATLMENLEGESLSAWRRFQFARLDSQLQGDIQVNVSGHGQLTSPYPLDGQIRWQKPLPDNSTFHAPLASGELKAKGPVTALQLEHTLQQPLVVHSHGQWLHEDDSWQIDLLHEWQTQTLPLSGDTALSLGSGKLQTRGPLSDITLNGTTTLQRGLSNGEKQTLSIALDSQLAGQTLTLHDLTLRQSKQRLSGKGSLQLQPLQWDLTLNGDLDTGIFSPQWKGMLTIDGHSKGRVEDNRWQLDPGTVTVTGTLREQRLKLKTRTWGDAGNLQIEGDMQWGDNQLQAAGKVWPQWQLQSQLSLGALSQLLSSVQGSLEGTVQVRGETRSPRLSGQLNGTSLAQGSLGLSELEAHFDNLGIGPQTQKLTLAARGLTQDSQPTLASLNLTLDGTLKQHSLVLALQQDDTRLRTRLDGTLLLEGSMPASWQGSLHDTLLSQPQLGQWQQAQPSPLNVSSQRQQLGEFCLQQQNSHLCLNGSRGARDQLSLNARLNQLPLALASSLLGPDYSLDGTLSGHTQIQGTLDAPEGNIHLQTEAAMLTFNVAEGPPPWKLDTITLDSELKGKQAQTRLTLATTLGRVDADLSHGFHPDKPMDGQVSFQIERLSVVEMLTADLRDVSGTLKGDIQLAGTPRAPLLNGNIALEEGHALIPSLGIAVSQMSLALTGAQTGRLNVSGQANMGDGVMKVNGYLDPSRWPLALNLNFTGQRLLVADRPDARVWLTPDLNLKGDLEGLLLSGTLLVPEAAIHPEQLPEGAVTVSEDQVLVHHEGDASQRLPLAMDVTVTLGDKVNFNGFGLNADLGGSVQILQHPQQPPQLNGELVVRDGRYRAYGQNLAISDGQLIFQGQPDNPGLDIRAYRKIPSEAITVGVQLAGTLQSPEATLYSDPSMEPSQIMSYLLTGRPLEGGTQNDANRIAQALAVYGLEKGSGVTDKIGSKLGVDEITVGSDWETEDAALMLGKQLSDRLYLTYAIGLFDAVSTVMLRYTLTRSLHLEARSSSEANSLDLIWEKELR</sequence>
<dbReference type="PANTHER" id="PTHR36985:SF1">
    <property type="entry name" value="TRANSLOCATION AND ASSEMBLY MODULE SUBUNIT TAMB"/>
    <property type="match status" value="1"/>
</dbReference>
<dbReference type="Proteomes" id="UP000029444">
    <property type="component" value="Unassembled WGS sequence"/>
</dbReference>
<keyword evidence="2" id="KW-0812">Transmembrane</keyword>
<dbReference type="PATRIC" id="fig|1177154.3.peg.1205"/>
<proteinExistence type="predicted"/>
<organism evidence="6 7">
    <name type="scientific">Alcanivorax nanhaiticus</name>
    <dbReference type="NCBI Taxonomy" id="1177154"/>
    <lineage>
        <taxon>Bacteria</taxon>
        <taxon>Pseudomonadati</taxon>
        <taxon>Pseudomonadota</taxon>
        <taxon>Gammaproteobacteria</taxon>
        <taxon>Oceanospirillales</taxon>
        <taxon>Alcanivoracaceae</taxon>
        <taxon>Alcanivorax</taxon>
    </lineage>
</organism>
<comment type="caution">
    <text evidence="6">The sequence shown here is derived from an EMBL/GenBank/DDBJ whole genome shotgun (WGS) entry which is preliminary data.</text>
</comment>
<comment type="subcellular location">
    <subcellularLocation>
        <location evidence="1">Membrane</location>
        <topology evidence="1">Single-pass membrane protein</topology>
    </subcellularLocation>
</comment>